<keyword evidence="3" id="KW-0418">Kinase</keyword>
<dbReference type="InterPro" id="IPR008271">
    <property type="entry name" value="Ser/Thr_kinase_AS"/>
</dbReference>
<sequence length="791" mass="84050">MSAQDARALAVVEEALGIEDSAARAAFVAAACGEDAALRARVAELLALEGGDAPFLQTTSFARAFGLTDVIAERIGPWRVTGEIARGGMGQVLRAERDDGRFAQTVAIKLIRADLASAAGLARFAEERRFLARLRHPGIVRILDGGEYEDRPWLAMDLIEGLPVTEALEQAKAGRDTRLDAFEAICEAVAHAHRNLVIHADLKPSNILMGADGAVHLLDFGIARLVGDLADGAGVSAPSPLTKGYAAPERTGGAAPTVASDVFSLGMLLVQMLTSRLADGTAPVLPGSVLPAGWLEGDLAAIAAKALAVDLADRYPDVAALLSDLRRHRASLPVLARLSGPWQNAPWGYVAGRFARRHRRGLALAGAAFAMLAATSVVASLSWWRAERVRAEAEARFADARGAANTMLHTTLPRLESMPGTLPLRAETAAAAQAYLDRLVASPESSEAVRIEAAGGLLLLAQHLAGAGRPNLGQPDRADADLRRADALLAPIASARARQLRARVLLERVRLAAFMQADITAAEALAKEADALIAALPPDQMLARSRAAVLAELRGWQGRFAEEAQLADAALALIPPGTRWDDSLDRNRLMASKAEALYYQDKPAEALPLYSAALGELRALRRLYPAHPYLPGAESVAAWSLGVTLTELKRPAEALAVLDGAEAAAREALRLDPADHEARRRLRVVRNAHAQALGLTGQTDAALALLAQVRAEDEALLQAEPSPLHSRDLVFDHALLGETLDVAGRKTEACVADRETLRRYDDLAARGLITGLDAKANIALLKRRVALNCKA</sequence>
<dbReference type="OrthoDB" id="9801841at2"/>
<keyword evidence="1" id="KW-0808">Transferase</keyword>
<evidence type="ECO:0000256" key="2">
    <source>
        <dbReference type="ARBA" id="ARBA00022741"/>
    </source>
</evidence>
<dbReference type="SMART" id="SM00220">
    <property type="entry name" value="S_TKc"/>
    <property type="match status" value="1"/>
</dbReference>
<dbReference type="PANTHER" id="PTHR43289">
    <property type="entry name" value="MITOGEN-ACTIVATED PROTEIN KINASE KINASE KINASE 20-RELATED"/>
    <property type="match status" value="1"/>
</dbReference>
<evidence type="ECO:0000256" key="5">
    <source>
        <dbReference type="SAM" id="Phobius"/>
    </source>
</evidence>
<keyword evidence="8" id="KW-1185">Reference proteome</keyword>
<accession>A0A117USM8</accession>
<protein>
    <recommendedName>
        <fullName evidence="6">Protein kinase domain-containing protein</fullName>
    </recommendedName>
</protein>
<dbReference type="Pfam" id="PF00069">
    <property type="entry name" value="Pkinase"/>
    <property type="match status" value="1"/>
</dbReference>
<dbReference type="Proteomes" id="UP000058012">
    <property type="component" value="Unassembled WGS sequence"/>
</dbReference>
<keyword evidence="5" id="KW-0812">Transmembrane</keyword>
<evidence type="ECO:0000256" key="1">
    <source>
        <dbReference type="ARBA" id="ARBA00022679"/>
    </source>
</evidence>
<dbReference type="PROSITE" id="PS50011">
    <property type="entry name" value="PROTEIN_KINASE_DOM"/>
    <property type="match status" value="1"/>
</dbReference>
<dbReference type="Gene3D" id="3.30.200.20">
    <property type="entry name" value="Phosphorylase Kinase, domain 1"/>
    <property type="match status" value="1"/>
</dbReference>
<evidence type="ECO:0000256" key="3">
    <source>
        <dbReference type="ARBA" id="ARBA00022777"/>
    </source>
</evidence>
<dbReference type="InterPro" id="IPR011990">
    <property type="entry name" value="TPR-like_helical_dom_sf"/>
</dbReference>
<keyword evidence="2" id="KW-0547">Nucleotide-binding</keyword>
<dbReference type="SUPFAM" id="SSF48452">
    <property type="entry name" value="TPR-like"/>
    <property type="match status" value="1"/>
</dbReference>
<reference evidence="7 8" key="1">
    <citation type="submission" date="2015-10" db="EMBL/GenBank/DDBJ databases">
        <title>Draft genome sequence of Novosphingobium fuchskuhlense DSM 25065 isolated from a surface water sample of the southwest basin of Lake Grosse Fuchskuhle.</title>
        <authorList>
            <person name="Ruckert C."/>
            <person name="Winkler A."/>
            <person name="Glaeser J."/>
            <person name="Grossart H.-P."/>
            <person name="Kalinowski J."/>
            <person name="Glaeser S."/>
        </authorList>
    </citation>
    <scope>NUCLEOTIDE SEQUENCE [LARGE SCALE GENOMIC DNA]</scope>
    <source>
        <strain evidence="7 8">FNE08-7</strain>
    </source>
</reference>
<dbReference type="SUPFAM" id="SSF56112">
    <property type="entry name" value="Protein kinase-like (PK-like)"/>
    <property type="match status" value="1"/>
</dbReference>
<dbReference type="CDD" id="cd14014">
    <property type="entry name" value="STKc_PknB_like"/>
    <property type="match status" value="1"/>
</dbReference>
<dbReference type="EMBL" id="LLZS01000009">
    <property type="protein sequence ID" value="KUR70119.1"/>
    <property type="molecule type" value="Genomic_DNA"/>
</dbReference>
<dbReference type="PANTHER" id="PTHR43289:SF34">
    <property type="entry name" value="SERINE_THREONINE-PROTEIN KINASE YBDM-RELATED"/>
    <property type="match status" value="1"/>
</dbReference>
<evidence type="ECO:0000259" key="6">
    <source>
        <dbReference type="PROSITE" id="PS50011"/>
    </source>
</evidence>
<evidence type="ECO:0000256" key="4">
    <source>
        <dbReference type="ARBA" id="ARBA00022840"/>
    </source>
</evidence>
<evidence type="ECO:0000313" key="8">
    <source>
        <dbReference type="Proteomes" id="UP000058012"/>
    </source>
</evidence>
<feature type="transmembrane region" description="Helical" evidence="5">
    <location>
        <begin position="362"/>
        <end position="384"/>
    </location>
</feature>
<dbReference type="STRING" id="1117702.AQZ52_14725"/>
<dbReference type="Gene3D" id="1.10.510.10">
    <property type="entry name" value="Transferase(Phosphotransferase) domain 1"/>
    <property type="match status" value="1"/>
</dbReference>
<dbReference type="AlphaFoldDB" id="A0A117USM8"/>
<dbReference type="GO" id="GO:0004674">
    <property type="term" value="F:protein serine/threonine kinase activity"/>
    <property type="evidence" value="ECO:0007669"/>
    <property type="project" value="TreeGrafter"/>
</dbReference>
<comment type="caution">
    <text evidence="7">The sequence shown here is derived from an EMBL/GenBank/DDBJ whole genome shotgun (WGS) entry which is preliminary data.</text>
</comment>
<dbReference type="GO" id="GO:0005524">
    <property type="term" value="F:ATP binding"/>
    <property type="evidence" value="ECO:0007669"/>
    <property type="project" value="UniProtKB-KW"/>
</dbReference>
<name>A0A117USM8_9SPHN</name>
<gene>
    <name evidence="7" type="ORF">AQZ52_14725</name>
</gene>
<dbReference type="Gene3D" id="1.25.40.10">
    <property type="entry name" value="Tetratricopeptide repeat domain"/>
    <property type="match status" value="1"/>
</dbReference>
<dbReference type="PROSITE" id="PS00108">
    <property type="entry name" value="PROTEIN_KINASE_ST"/>
    <property type="match status" value="1"/>
</dbReference>
<keyword evidence="5" id="KW-1133">Transmembrane helix</keyword>
<keyword evidence="4" id="KW-0067">ATP-binding</keyword>
<dbReference type="RefSeq" id="WP_067912592.1">
    <property type="nucleotide sequence ID" value="NZ_KQ954246.1"/>
</dbReference>
<dbReference type="InterPro" id="IPR000719">
    <property type="entry name" value="Prot_kinase_dom"/>
</dbReference>
<organism evidence="7 8">
    <name type="scientific">Novosphingobium fuchskuhlense</name>
    <dbReference type="NCBI Taxonomy" id="1117702"/>
    <lineage>
        <taxon>Bacteria</taxon>
        <taxon>Pseudomonadati</taxon>
        <taxon>Pseudomonadota</taxon>
        <taxon>Alphaproteobacteria</taxon>
        <taxon>Sphingomonadales</taxon>
        <taxon>Sphingomonadaceae</taxon>
        <taxon>Novosphingobium</taxon>
    </lineage>
</organism>
<dbReference type="InterPro" id="IPR011009">
    <property type="entry name" value="Kinase-like_dom_sf"/>
</dbReference>
<evidence type="ECO:0000313" key="7">
    <source>
        <dbReference type="EMBL" id="KUR70119.1"/>
    </source>
</evidence>
<keyword evidence="5" id="KW-0472">Membrane</keyword>
<feature type="domain" description="Protein kinase" evidence="6">
    <location>
        <begin position="78"/>
        <end position="343"/>
    </location>
</feature>
<proteinExistence type="predicted"/>